<dbReference type="PROSITE" id="PS50042">
    <property type="entry name" value="CNMP_BINDING_3"/>
    <property type="match status" value="1"/>
</dbReference>
<feature type="transmembrane region" description="Helical" evidence="10">
    <location>
        <begin position="220"/>
        <end position="241"/>
    </location>
</feature>
<dbReference type="InterPro" id="IPR050866">
    <property type="entry name" value="CNG_cation_channel"/>
</dbReference>
<feature type="compositionally biased region" description="Acidic residues" evidence="9">
    <location>
        <begin position="75"/>
        <end position="84"/>
    </location>
</feature>
<feature type="transmembrane region" description="Helical" evidence="10">
    <location>
        <begin position="274"/>
        <end position="294"/>
    </location>
</feature>
<dbReference type="PROSITE" id="PS00888">
    <property type="entry name" value="CNMP_BINDING_1"/>
    <property type="match status" value="1"/>
</dbReference>
<evidence type="ECO:0000256" key="7">
    <source>
        <dbReference type="ARBA" id="ARBA00023286"/>
    </source>
</evidence>
<keyword evidence="6 10" id="KW-0472">Membrane</keyword>
<evidence type="ECO:0000256" key="2">
    <source>
        <dbReference type="ARBA" id="ARBA00022448"/>
    </source>
</evidence>
<dbReference type="InterPro" id="IPR005821">
    <property type="entry name" value="Ion_trans_dom"/>
</dbReference>
<evidence type="ECO:0000256" key="10">
    <source>
        <dbReference type="SAM" id="Phobius"/>
    </source>
</evidence>
<evidence type="ECO:0000313" key="12">
    <source>
        <dbReference type="EMBL" id="CAG6646806.1"/>
    </source>
</evidence>
<dbReference type="PANTHER" id="PTHR45638">
    <property type="entry name" value="CYCLIC NUCLEOTIDE-GATED CATION CHANNEL SUBUNIT A"/>
    <property type="match status" value="1"/>
</dbReference>
<dbReference type="EMBL" id="HBUF01143787">
    <property type="protein sequence ID" value="CAG6646807.1"/>
    <property type="molecule type" value="Transcribed_RNA"/>
</dbReference>
<keyword evidence="2" id="KW-0813">Transport</keyword>
<dbReference type="InterPro" id="IPR000595">
    <property type="entry name" value="cNMP-bd_dom"/>
</dbReference>
<feature type="region of interest" description="Disordered" evidence="9">
    <location>
        <begin position="55"/>
        <end position="89"/>
    </location>
</feature>
<dbReference type="FunFam" id="1.10.287.630:FF:000001">
    <property type="entry name" value="Cyclic nucleotide-gated channel alpha 3"/>
    <property type="match status" value="1"/>
</dbReference>
<accession>A0A8D8R9Z0</accession>
<dbReference type="Pfam" id="PF00520">
    <property type="entry name" value="Ion_trans"/>
    <property type="match status" value="1"/>
</dbReference>
<feature type="transmembrane region" description="Helical" evidence="10">
    <location>
        <begin position="186"/>
        <end position="208"/>
    </location>
</feature>
<dbReference type="EMBL" id="HBUF01143786">
    <property type="protein sequence ID" value="CAG6646806.1"/>
    <property type="molecule type" value="Transcribed_RNA"/>
</dbReference>
<dbReference type="GO" id="GO:0017071">
    <property type="term" value="C:intracellular cyclic nucleotide activated cation channel complex"/>
    <property type="evidence" value="ECO:0007669"/>
    <property type="project" value="TreeGrafter"/>
</dbReference>
<keyword evidence="8" id="KW-0407">Ion channel</keyword>
<feature type="region of interest" description="Disordered" evidence="9">
    <location>
        <begin position="117"/>
        <end position="140"/>
    </location>
</feature>
<evidence type="ECO:0000256" key="4">
    <source>
        <dbReference type="ARBA" id="ARBA00022989"/>
    </source>
</evidence>
<dbReference type="InterPro" id="IPR018490">
    <property type="entry name" value="cNMP-bd_dom_sf"/>
</dbReference>
<comment type="subcellular location">
    <subcellularLocation>
        <location evidence="1">Membrane</location>
        <topology evidence="1">Multi-pass membrane protein</topology>
    </subcellularLocation>
</comment>
<keyword evidence="7" id="KW-1071">Ligand-gated ion channel</keyword>
<dbReference type="PANTHER" id="PTHR45638:SF1">
    <property type="entry name" value="CYCLIC NUCLEOTIDE-GATED ION CHANNEL SUBUNIT B, ISOFORM A"/>
    <property type="match status" value="1"/>
</dbReference>
<evidence type="ECO:0000256" key="9">
    <source>
        <dbReference type="SAM" id="MobiDB-lite"/>
    </source>
</evidence>
<dbReference type="GO" id="GO:0044877">
    <property type="term" value="F:protein-containing complex binding"/>
    <property type="evidence" value="ECO:0007669"/>
    <property type="project" value="TreeGrafter"/>
</dbReference>
<organism evidence="12">
    <name type="scientific">Cacopsylla melanoneura</name>
    <dbReference type="NCBI Taxonomy" id="428564"/>
    <lineage>
        <taxon>Eukaryota</taxon>
        <taxon>Metazoa</taxon>
        <taxon>Ecdysozoa</taxon>
        <taxon>Arthropoda</taxon>
        <taxon>Hexapoda</taxon>
        <taxon>Insecta</taxon>
        <taxon>Pterygota</taxon>
        <taxon>Neoptera</taxon>
        <taxon>Paraneoptera</taxon>
        <taxon>Hemiptera</taxon>
        <taxon>Sternorrhyncha</taxon>
        <taxon>Psylloidea</taxon>
        <taxon>Psyllidae</taxon>
        <taxon>Psyllinae</taxon>
        <taxon>Cacopsylla</taxon>
    </lineage>
</organism>
<sequence>MDSINYISSKKHIIYPSNAETVESNNTWLRKESIPEQEDSELCEDYECSDYQFSTELPVSQKSSDSSSVRGDIESGVDEDEEFTDSEKERRERFIQERIRHIASVFTERAQKIKRILDFPPTPSSSPTLSSSTEDVPKRETKVAEAQSMKHIPLVQWVSQELMHSTASIRYKVSDQFNFVIEPQSYWYISWLCLVTLSYLYNCWVIPLRVTFPYQDSNNLITWLVIDYVMDAIYILDLLLIKPRLIYLDDGFWIRDSKLTSIQYKLKLQYKMDLLALMPFDLLYFVFGLEMTFLRLPRLIKIQTFWEFCNHFDSVLASPYVVRVARTLTYMLYLIHLNACAYYTISAKEGLNINSWVYDGKGNAYIRCFYFATKTATSIGKNPRPTNEMEYVFMTVSWLLGVFVFAVLIGQIRDIIATATKSQTEYRKLMDETLDYLRRLNVPPRIRERVKQWFSFTWEQQHTLDENRILNNLPLKLKTDVAINVHIQTLSKVQLFQDCDEALLRELVLKLRPVLYLPGDYICRKGEVGKEMYIVKTGQVQVVSGETVLATLTEGSVFGEISLLALAGTNRRTADVRSHGFSNLFVLNKDDLNEAIEYYPNAQEVLKKKARQLIKENAAREGTREAKLSCMDRSEALLEKKEETVKLAPRLLPIVMQVVPQNSMASKLLRCGSKSISKRPHRKVNRSSSADTYFIPNQQRRLLLKQPPLNSNTFECQVTVHREDNMNEINITSEY</sequence>
<dbReference type="GO" id="GO:0030553">
    <property type="term" value="F:cGMP binding"/>
    <property type="evidence" value="ECO:0007669"/>
    <property type="project" value="TreeGrafter"/>
</dbReference>
<evidence type="ECO:0000256" key="3">
    <source>
        <dbReference type="ARBA" id="ARBA00022692"/>
    </source>
</evidence>
<keyword evidence="4 10" id="KW-1133">Transmembrane helix</keyword>
<dbReference type="FunFam" id="1.10.287.70:FF:000149">
    <property type="entry name" value="Cyclic nucleotide-gated cation channel beta-1"/>
    <property type="match status" value="1"/>
</dbReference>
<reference evidence="12" key="1">
    <citation type="submission" date="2021-05" db="EMBL/GenBank/DDBJ databases">
        <authorList>
            <person name="Alioto T."/>
            <person name="Alioto T."/>
            <person name="Gomez Garrido J."/>
        </authorList>
    </citation>
    <scope>NUCLEOTIDE SEQUENCE</scope>
</reference>
<dbReference type="FunFam" id="2.60.120.10:FF:000078">
    <property type="entry name" value="Cyclic nucleotide-gated channel"/>
    <property type="match status" value="1"/>
</dbReference>
<dbReference type="Gene3D" id="1.10.287.630">
    <property type="entry name" value="Helix hairpin bin"/>
    <property type="match status" value="1"/>
</dbReference>
<dbReference type="Pfam" id="PF00027">
    <property type="entry name" value="cNMP_binding"/>
    <property type="match status" value="1"/>
</dbReference>
<keyword evidence="5" id="KW-0406">Ion transport</keyword>
<dbReference type="CDD" id="cd00038">
    <property type="entry name" value="CAP_ED"/>
    <property type="match status" value="1"/>
</dbReference>
<evidence type="ECO:0000256" key="6">
    <source>
        <dbReference type="ARBA" id="ARBA00023136"/>
    </source>
</evidence>
<dbReference type="PROSITE" id="PS00889">
    <property type="entry name" value="CNMP_BINDING_2"/>
    <property type="match status" value="1"/>
</dbReference>
<dbReference type="GO" id="GO:0005886">
    <property type="term" value="C:plasma membrane"/>
    <property type="evidence" value="ECO:0007669"/>
    <property type="project" value="TreeGrafter"/>
</dbReference>
<proteinExistence type="predicted"/>
<keyword evidence="3 10" id="KW-0812">Transmembrane</keyword>
<evidence type="ECO:0000256" key="1">
    <source>
        <dbReference type="ARBA" id="ARBA00004141"/>
    </source>
</evidence>
<dbReference type="Gene3D" id="2.60.120.10">
    <property type="entry name" value="Jelly Rolls"/>
    <property type="match status" value="1"/>
</dbReference>
<dbReference type="SMART" id="SM00100">
    <property type="entry name" value="cNMP"/>
    <property type="match status" value="1"/>
</dbReference>
<dbReference type="AlphaFoldDB" id="A0A8D8R9Z0"/>
<evidence type="ECO:0000259" key="11">
    <source>
        <dbReference type="PROSITE" id="PS50042"/>
    </source>
</evidence>
<dbReference type="InterPro" id="IPR014710">
    <property type="entry name" value="RmlC-like_jellyroll"/>
</dbReference>
<protein>
    <submittedName>
        <fullName evidence="12">Cyclic nucleotide-gated cation channel beta-1</fullName>
    </submittedName>
</protein>
<dbReference type="Gene3D" id="1.10.287.70">
    <property type="match status" value="1"/>
</dbReference>
<feature type="domain" description="Cyclic nucleotide-binding" evidence="11">
    <location>
        <begin position="495"/>
        <end position="596"/>
    </location>
</feature>
<evidence type="ECO:0000256" key="8">
    <source>
        <dbReference type="ARBA" id="ARBA00023303"/>
    </source>
</evidence>
<dbReference type="GO" id="GO:0005222">
    <property type="term" value="F:intracellularly cAMP-activated cation channel activity"/>
    <property type="evidence" value="ECO:0007669"/>
    <property type="project" value="TreeGrafter"/>
</dbReference>
<dbReference type="SUPFAM" id="SSF51206">
    <property type="entry name" value="cAMP-binding domain-like"/>
    <property type="match status" value="1"/>
</dbReference>
<dbReference type="SUPFAM" id="SSF81324">
    <property type="entry name" value="Voltage-gated potassium channels"/>
    <property type="match status" value="1"/>
</dbReference>
<feature type="transmembrane region" description="Helical" evidence="10">
    <location>
        <begin position="391"/>
        <end position="412"/>
    </location>
</feature>
<name>A0A8D8R9Z0_9HEMI</name>
<evidence type="ECO:0000256" key="5">
    <source>
        <dbReference type="ARBA" id="ARBA00023065"/>
    </source>
</evidence>
<dbReference type="GO" id="GO:0005223">
    <property type="term" value="F:intracellularly cGMP-activated cation channel activity"/>
    <property type="evidence" value="ECO:0007669"/>
    <property type="project" value="TreeGrafter"/>
</dbReference>
<dbReference type="InterPro" id="IPR018488">
    <property type="entry name" value="cNMP-bd_CS"/>
</dbReference>